<dbReference type="InterPro" id="IPR036513">
    <property type="entry name" value="STAS_dom_sf"/>
</dbReference>
<feature type="transmembrane region" description="Helical" evidence="1">
    <location>
        <begin position="211"/>
        <end position="233"/>
    </location>
</feature>
<evidence type="ECO:0000256" key="1">
    <source>
        <dbReference type="RuleBase" id="RU362044"/>
    </source>
</evidence>
<proteinExistence type="inferred from homology"/>
<dbReference type="Proteomes" id="UP000325372">
    <property type="component" value="Unassembled WGS sequence"/>
</dbReference>
<comment type="subcellular location">
    <subcellularLocation>
        <location evidence="1">Cell inner membrane</location>
        <topology evidence="1">Multi-pass membrane protein</topology>
    </subcellularLocation>
</comment>
<dbReference type="Gene3D" id="3.30.750.24">
    <property type="entry name" value="STAS domain"/>
    <property type="match status" value="1"/>
</dbReference>
<dbReference type="Pfam" id="PF02405">
    <property type="entry name" value="MlaE"/>
    <property type="match status" value="1"/>
</dbReference>
<feature type="transmembrane region" description="Helical" evidence="1">
    <location>
        <begin position="350"/>
        <end position="369"/>
    </location>
</feature>
<dbReference type="SUPFAM" id="SSF52091">
    <property type="entry name" value="SpoIIaa-like"/>
    <property type="match status" value="1"/>
</dbReference>
<keyword evidence="1" id="KW-0812">Transmembrane</keyword>
<dbReference type="Pfam" id="PF01740">
    <property type="entry name" value="STAS"/>
    <property type="match status" value="1"/>
</dbReference>
<dbReference type="InterPro" id="IPR030802">
    <property type="entry name" value="Permease_MalE"/>
</dbReference>
<dbReference type="AlphaFoldDB" id="A0A5N0TFW3"/>
<feature type="transmembrane region" description="Helical" evidence="1">
    <location>
        <begin position="279"/>
        <end position="298"/>
    </location>
</feature>
<feature type="domain" description="STAS" evidence="2">
    <location>
        <begin position="4"/>
        <end position="123"/>
    </location>
</feature>
<keyword evidence="1" id="KW-0472">Membrane</keyword>
<dbReference type="GO" id="GO:0005548">
    <property type="term" value="F:phospholipid transporter activity"/>
    <property type="evidence" value="ECO:0007669"/>
    <property type="project" value="TreeGrafter"/>
</dbReference>
<keyword evidence="1" id="KW-0997">Cell inner membrane</keyword>
<name>A0A5N0TFW3_9GAMM</name>
<dbReference type="PANTHER" id="PTHR30188">
    <property type="entry name" value="ABC TRANSPORTER PERMEASE PROTEIN-RELATED"/>
    <property type="match status" value="1"/>
</dbReference>
<feature type="transmembrane region" description="Helical" evidence="1">
    <location>
        <begin position="310"/>
        <end position="330"/>
    </location>
</feature>
<reference evidence="3 4" key="1">
    <citation type="submission" date="2019-09" db="EMBL/GenBank/DDBJ databases">
        <title>Wenzhouxiangella sp. Genome sequencing and assembly.</title>
        <authorList>
            <person name="Zhang R."/>
        </authorList>
    </citation>
    <scope>NUCLEOTIDE SEQUENCE [LARGE SCALE GENOMIC DNA]</scope>
    <source>
        <strain evidence="3 4">W260</strain>
    </source>
</reference>
<comment type="similarity">
    <text evidence="1">Belongs to the MlaE permease family.</text>
</comment>
<comment type="caution">
    <text evidence="3">The sequence shown here is derived from an EMBL/GenBank/DDBJ whole genome shotgun (WGS) entry which is preliminary data.</text>
</comment>
<accession>A0A5N0TFW3</accession>
<protein>
    <submittedName>
        <fullName evidence="3">MlaE family lipid ABC transporter permease subunit</fullName>
    </submittedName>
</protein>
<dbReference type="NCBIfam" id="TIGR00056">
    <property type="entry name" value="MlaE family lipid ABC transporter permease subunit"/>
    <property type="match status" value="1"/>
</dbReference>
<dbReference type="PROSITE" id="PS50801">
    <property type="entry name" value="STAS"/>
    <property type="match status" value="1"/>
</dbReference>
<evidence type="ECO:0000313" key="4">
    <source>
        <dbReference type="Proteomes" id="UP000325372"/>
    </source>
</evidence>
<feature type="transmembrane region" description="Helical" evidence="1">
    <location>
        <begin position="167"/>
        <end position="187"/>
    </location>
</feature>
<keyword evidence="1" id="KW-1133">Transmembrane helix</keyword>
<dbReference type="EMBL" id="VYXP01000002">
    <property type="protein sequence ID" value="KAA9133374.1"/>
    <property type="molecule type" value="Genomic_DNA"/>
</dbReference>
<feature type="transmembrane region" description="Helical" evidence="1">
    <location>
        <begin position="254"/>
        <end position="273"/>
    </location>
</feature>
<dbReference type="InterPro" id="IPR003453">
    <property type="entry name" value="ABC_MlaE_roteobac"/>
</dbReference>
<dbReference type="RefSeq" id="WP_150862933.1">
    <property type="nucleotide sequence ID" value="NZ_VYXP01000002.1"/>
</dbReference>
<organism evidence="3 4">
    <name type="scientific">Marinihelvus fidelis</name>
    <dbReference type="NCBI Taxonomy" id="2613842"/>
    <lineage>
        <taxon>Bacteria</taxon>
        <taxon>Pseudomonadati</taxon>
        <taxon>Pseudomonadota</taxon>
        <taxon>Gammaproteobacteria</taxon>
        <taxon>Chromatiales</taxon>
        <taxon>Wenzhouxiangellaceae</taxon>
        <taxon>Marinihelvus</taxon>
    </lineage>
</organism>
<sequence>MDDSFLDFETRDDTLLVDVHGEWVFENVSALERASASVRDRAQRHVVFRCSGVESMDIAGAWVLYDRSQQLTEDGVTSEFENFRAAHFKFLRHIINMAALREPAQGLEPPGRSRAVQRALERVGEHSLKRIEDTGQWARWLFDALRRPSRLVIGETLQQVHQAGVRAIPVIMLMTFLIGIVLAYQGASQLEQFGARIFVVDMVSIALTREMAGLLAAVLVAGRSGSAFAAALGTMKLNEEVDAMRVLGLNPNQILILPRVLALLIALPALTVFADIAGLAGGALITIGALDITPTQFIERVTQATSINDVMAGLVKTPFFALLIAAVGTLRGLQVERSAEVLGRKTTDAVVQSIFLIICADAFFTTLFTRIGF</sequence>
<dbReference type="GO" id="GO:0043190">
    <property type="term" value="C:ATP-binding cassette (ABC) transporter complex"/>
    <property type="evidence" value="ECO:0007669"/>
    <property type="project" value="InterPro"/>
</dbReference>
<gene>
    <name evidence="3" type="ORF">F3N42_03230</name>
</gene>
<keyword evidence="1" id="KW-1003">Cell membrane</keyword>
<dbReference type="PANTHER" id="PTHR30188:SF3">
    <property type="entry name" value="ABC TRANSPORTER PERMEASE"/>
    <property type="match status" value="1"/>
</dbReference>
<evidence type="ECO:0000313" key="3">
    <source>
        <dbReference type="EMBL" id="KAA9133374.1"/>
    </source>
</evidence>
<keyword evidence="4" id="KW-1185">Reference proteome</keyword>
<dbReference type="InterPro" id="IPR002645">
    <property type="entry name" value="STAS_dom"/>
</dbReference>
<evidence type="ECO:0000259" key="2">
    <source>
        <dbReference type="PROSITE" id="PS50801"/>
    </source>
</evidence>